<dbReference type="EMBL" id="CM008970">
    <property type="protein sequence ID" value="PNW79272.1"/>
    <property type="molecule type" value="Genomic_DNA"/>
</dbReference>
<keyword evidence="3" id="KW-1185">Reference proteome</keyword>
<gene>
    <name evidence="2" type="ORF">CHLRE_09g408700v5</name>
</gene>
<dbReference type="InParanoid" id="A0A2K3DFH5"/>
<evidence type="ECO:0000313" key="3">
    <source>
        <dbReference type="Proteomes" id="UP000006906"/>
    </source>
</evidence>
<reference evidence="2 3" key="1">
    <citation type="journal article" date="2007" name="Science">
        <title>The Chlamydomonas genome reveals the evolution of key animal and plant functions.</title>
        <authorList>
            <person name="Merchant S.S."/>
            <person name="Prochnik S.E."/>
            <person name="Vallon O."/>
            <person name="Harris E.H."/>
            <person name="Karpowicz S.J."/>
            <person name="Witman G.B."/>
            <person name="Terry A."/>
            <person name="Salamov A."/>
            <person name="Fritz-Laylin L.K."/>
            <person name="Marechal-Drouard L."/>
            <person name="Marshall W.F."/>
            <person name="Qu L.H."/>
            <person name="Nelson D.R."/>
            <person name="Sanderfoot A.A."/>
            <person name="Spalding M.H."/>
            <person name="Kapitonov V.V."/>
            <person name="Ren Q."/>
            <person name="Ferris P."/>
            <person name="Lindquist E."/>
            <person name="Shapiro H."/>
            <person name="Lucas S.M."/>
            <person name="Grimwood J."/>
            <person name="Schmutz J."/>
            <person name="Cardol P."/>
            <person name="Cerutti H."/>
            <person name="Chanfreau G."/>
            <person name="Chen C.L."/>
            <person name="Cognat V."/>
            <person name="Croft M.T."/>
            <person name="Dent R."/>
            <person name="Dutcher S."/>
            <person name="Fernandez E."/>
            <person name="Fukuzawa H."/>
            <person name="Gonzalez-Ballester D."/>
            <person name="Gonzalez-Halphen D."/>
            <person name="Hallmann A."/>
            <person name="Hanikenne M."/>
            <person name="Hippler M."/>
            <person name="Inwood W."/>
            <person name="Jabbari K."/>
            <person name="Kalanon M."/>
            <person name="Kuras R."/>
            <person name="Lefebvre P.A."/>
            <person name="Lemaire S.D."/>
            <person name="Lobanov A.V."/>
            <person name="Lohr M."/>
            <person name="Manuell A."/>
            <person name="Meier I."/>
            <person name="Mets L."/>
            <person name="Mittag M."/>
            <person name="Mittelmeier T."/>
            <person name="Moroney J.V."/>
            <person name="Moseley J."/>
            <person name="Napoli C."/>
            <person name="Nedelcu A.M."/>
            <person name="Niyogi K."/>
            <person name="Novoselov S.V."/>
            <person name="Paulsen I.T."/>
            <person name="Pazour G."/>
            <person name="Purton S."/>
            <person name="Ral J.P."/>
            <person name="Riano-Pachon D.M."/>
            <person name="Riekhof W."/>
            <person name="Rymarquis L."/>
            <person name="Schroda M."/>
            <person name="Stern D."/>
            <person name="Umen J."/>
            <person name="Willows R."/>
            <person name="Wilson N."/>
            <person name="Zimmer S.L."/>
            <person name="Allmer J."/>
            <person name="Balk J."/>
            <person name="Bisova K."/>
            <person name="Chen C.J."/>
            <person name="Elias M."/>
            <person name="Gendler K."/>
            <person name="Hauser C."/>
            <person name="Lamb M.R."/>
            <person name="Ledford H."/>
            <person name="Long J.C."/>
            <person name="Minagawa J."/>
            <person name="Page M.D."/>
            <person name="Pan J."/>
            <person name="Pootakham W."/>
            <person name="Roje S."/>
            <person name="Rose A."/>
            <person name="Stahlberg E."/>
            <person name="Terauchi A.M."/>
            <person name="Yang P."/>
            <person name="Ball S."/>
            <person name="Bowler C."/>
            <person name="Dieckmann C.L."/>
            <person name="Gladyshev V.N."/>
            <person name="Green P."/>
            <person name="Jorgensen R."/>
            <person name="Mayfield S."/>
            <person name="Mueller-Roeber B."/>
            <person name="Rajamani S."/>
            <person name="Sayre R.T."/>
            <person name="Brokstein P."/>
            <person name="Dubchak I."/>
            <person name="Goodstein D."/>
            <person name="Hornick L."/>
            <person name="Huang Y.W."/>
            <person name="Jhaveri J."/>
            <person name="Luo Y."/>
            <person name="Martinez D."/>
            <person name="Ngau W.C."/>
            <person name="Otillar B."/>
            <person name="Poliakov A."/>
            <person name="Porter A."/>
            <person name="Szajkowski L."/>
            <person name="Werner G."/>
            <person name="Zhou K."/>
            <person name="Grigoriev I.V."/>
            <person name="Rokhsar D.S."/>
            <person name="Grossman A.R."/>
        </authorList>
    </citation>
    <scope>NUCLEOTIDE SEQUENCE [LARGE SCALE GENOMIC DNA]</scope>
    <source>
        <strain evidence="3">CC-503</strain>
    </source>
</reference>
<evidence type="ECO:0000256" key="1">
    <source>
        <dbReference type="SAM" id="MobiDB-lite"/>
    </source>
</evidence>
<dbReference type="OrthoDB" id="195748at2759"/>
<evidence type="ECO:0000313" key="2">
    <source>
        <dbReference type="EMBL" id="PNW79272.1"/>
    </source>
</evidence>
<organism evidence="2 3">
    <name type="scientific">Chlamydomonas reinhardtii</name>
    <name type="common">Chlamydomonas smithii</name>
    <dbReference type="NCBI Taxonomy" id="3055"/>
    <lineage>
        <taxon>Eukaryota</taxon>
        <taxon>Viridiplantae</taxon>
        <taxon>Chlorophyta</taxon>
        <taxon>core chlorophytes</taxon>
        <taxon>Chlorophyceae</taxon>
        <taxon>CS clade</taxon>
        <taxon>Chlamydomonadales</taxon>
        <taxon>Chlamydomonadaceae</taxon>
        <taxon>Chlamydomonas</taxon>
    </lineage>
</organism>
<name>A0A2K3DFH5_CHLRE</name>
<feature type="compositionally biased region" description="Low complexity" evidence="1">
    <location>
        <begin position="42"/>
        <end position="59"/>
    </location>
</feature>
<protein>
    <recommendedName>
        <fullName evidence="4">WW domain-containing protein</fullName>
    </recommendedName>
</protein>
<dbReference type="AlphaFoldDB" id="A0A2K3DFH5"/>
<dbReference type="KEGG" id="cre:CHLRE_09g408700v5"/>
<dbReference type="RefSeq" id="XP_042921523.1">
    <property type="nucleotide sequence ID" value="XM_043066227.1"/>
</dbReference>
<feature type="region of interest" description="Disordered" evidence="1">
    <location>
        <begin position="135"/>
        <end position="185"/>
    </location>
</feature>
<dbReference type="GeneID" id="66054870"/>
<dbReference type="Proteomes" id="UP000006906">
    <property type="component" value="Chromosome 9"/>
</dbReference>
<feature type="compositionally biased region" description="Gly residues" evidence="1">
    <location>
        <begin position="160"/>
        <end position="173"/>
    </location>
</feature>
<proteinExistence type="predicted"/>
<sequence>MLARTGMLCNRQSQLSLVASRCAFRGLSQGANPSGSEPGKLPAASQPDDDAPSTSAAASVGWLRGPEQNKPRKLVFDEWEEVRDPATGDVAWRSILTGEKTVPGVPQPDTWTEVVDKKTGLLYYWCRRTGETTAFGEPKPGPYGRKAQLDPEELEEATGQGVGARGGSGGGAGTARAGRESGGGPSLMRLVTNPLVLGVSALALAGIAYENIFK</sequence>
<evidence type="ECO:0008006" key="4">
    <source>
        <dbReference type="Google" id="ProtNLM"/>
    </source>
</evidence>
<feature type="region of interest" description="Disordered" evidence="1">
    <location>
        <begin position="27"/>
        <end position="64"/>
    </location>
</feature>
<dbReference type="Gramene" id="PNW79272">
    <property type="protein sequence ID" value="PNW79272"/>
    <property type="gene ID" value="CHLRE_09g408700v5"/>
</dbReference>
<accession>A0A2K3DFH5</accession>